<dbReference type="PANTHER" id="PTHR43806:SF11">
    <property type="entry name" value="CEREVISIN-RELATED"/>
    <property type="match status" value="1"/>
</dbReference>
<dbReference type="GO" id="GO:0006508">
    <property type="term" value="P:proteolysis"/>
    <property type="evidence" value="ECO:0007669"/>
    <property type="project" value="UniProtKB-KW"/>
</dbReference>
<dbReference type="InterPro" id="IPR015500">
    <property type="entry name" value="Peptidase_S8_subtilisin-rel"/>
</dbReference>
<keyword evidence="9" id="KW-1185">Reference proteome</keyword>
<evidence type="ECO:0000256" key="5">
    <source>
        <dbReference type="PROSITE-ProRule" id="PRU01240"/>
    </source>
</evidence>
<feature type="active site" description="Charge relay system" evidence="5">
    <location>
        <position position="387"/>
    </location>
</feature>
<dbReference type="Gene3D" id="3.40.50.200">
    <property type="entry name" value="Peptidase S8/S53 domain"/>
    <property type="match status" value="1"/>
</dbReference>
<accession>A0A4R2GRH2</accession>
<dbReference type="Proteomes" id="UP000294881">
    <property type="component" value="Unassembled WGS sequence"/>
</dbReference>
<feature type="region of interest" description="Disordered" evidence="6">
    <location>
        <begin position="11"/>
        <end position="72"/>
    </location>
</feature>
<sequence length="459" mass="45753">MIPVPYPAPYPAPIYMDEGEADGLPGPQPRRRAPARLAPEKAGPRAKPPQRRPPPAAPPTAPARANSGVPPAGESRFVAREVLVTLAADAEPLARDLARTQRLRLLATRPLALTGALLVRYRIPDGRTVAAVITALEGDSRVRAAQPNYLYTLMQASPPSQGGLAAAQYGLARLRAGVAQLNAKGVGVLAAVIDSGVDGQHRELAGTVTQSVDVTGASAAKPPAEAHGTAIAGVIAARDQMSGVAPGARIVAIRAFAPPSGKGGANRSGSLGSSQAVILGLEAAVQAKARVVNMSFAGPRDPLLSETLAAAAAKGVVLVAAAGNDGPDAAPAWPAADPHVIAVTATDANDQRIAAAGRGDHIAIAAPGADIIAPAPGDAYQFSTGSSMAAAHVTGAVALLLEADPALTPAGARQILTETAKDLGPAGRDADTGAGLVDAAAAVAAAKKITATGQASPAP</sequence>
<evidence type="ECO:0000259" key="7">
    <source>
        <dbReference type="Pfam" id="PF00082"/>
    </source>
</evidence>
<gene>
    <name evidence="8" type="ORF">EV666_11148</name>
</gene>
<organism evidence="8 9">
    <name type="scientific">Camelimonas lactis</name>
    <dbReference type="NCBI Taxonomy" id="659006"/>
    <lineage>
        <taxon>Bacteria</taxon>
        <taxon>Pseudomonadati</taxon>
        <taxon>Pseudomonadota</taxon>
        <taxon>Alphaproteobacteria</taxon>
        <taxon>Hyphomicrobiales</taxon>
        <taxon>Chelatococcaceae</taxon>
        <taxon>Camelimonas</taxon>
    </lineage>
</organism>
<feature type="active site" description="Charge relay system" evidence="5">
    <location>
        <position position="227"/>
    </location>
</feature>
<keyword evidence="2 5" id="KW-0645">Protease</keyword>
<comment type="caution">
    <text evidence="8">The sequence shown here is derived from an EMBL/GenBank/DDBJ whole genome shotgun (WGS) entry which is preliminary data.</text>
</comment>
<evidence type="ECO:0000256" key="4">
    <source>
        <dbReference type="ARBA" id="ARBA00022825"/>
    </source>
</evidence>
<dbReference type="GO" id="GO:0004252">
    <property type="term" value="F:serine-type endopeptidase activity"/>
    <property type="evidence" value="ECO:0007669"/>
    <property type="project" value="UniProtKB-UniRule"/>
</dbReference>
<dbReference type="InterPro" id="IPR050131">
    <property type="entry name" value="Peptidase_S8_subtilisin-like"/>
</dbReference>
<name>A0A4R2GRH2_9HYPH</name>
<feature type="compositionally biased region" description="Pro residues" evidence="6">
    <location>
        <begin position="51"/>
        <end position="61"/>
    </location>
</feature>
<feature type="domain" description="Peptidase S8/S53" evidence="7">
    <location>
        <begin position="187"/>
        <end position="435"/>
    </location>
</feature>
<dbReference type="PROSITE" id="PS00136">
    <property type="entry name" value="SUBTILASE_ASP"/>
    <property type="match status" value="1"/>
</dbReference>
<proteinExistence type="inferred from homology"/>
<evidence type="ECO:0000256" key="1">
    <source>
        <dbReference type="ARBA" id="ARBA00011073"/>
    </source>
</evidence>
<dbReference type="InterPro" id="IPR036852">
    <property type="entry name" value="Peptidase_S8/S53_dom_sf"/>
</dbReference>
<dbReference type="OrthoDB" id="5405281at2"/>
<dbReference type="InterPro" id="IPR000209">
    <property type="entry name" value="Peptidase_S8/S53_dom"/>
</dbReference>
<keyword evidence="3 5" id="KW-0378">Hydrolase</keyword>
<reference evidence="8 9" key="1">
    <citation type="submission" date="2019-03" db="EMBL/GenBank/DDBJ databases">
        <title>Genomic Encyclopedia of Type Strains, Phase IV (KMG-IV): sequencing the most valuable type-strain genomes for metagenomic binning, comparative biology and taxonomic classification.</title>
        <authorList>
            <person name="Goeker M."/>
        </authorList>
    </citation>
    <scope>NUCLEOTIDE SEQUENCE [LARGE SCALE GENOMIC DNA]</scope>
    <source>
        <strain evidence="8 9">DSM 22958</strain>
    </source>
</reference>
<evidence type="ECO:0000313" key="8">
    <source>
        <dbReference type="EMBL" id="TCO11773.1"/>
    </source>
</evidence>
<evidence type="ECO:0000256" key="3">
    <source>
        <dbReference type="ARBA" id="ARBA00022801"/>
    </source>
</evidence>
<dbReference type="Pfam" id="PF00082">
    <property type="entry name" value="Peptidase_S8"/>
    <property type="match status" value="1"/>
</dbReference>
<dbReference type="PANTHER" id="PTHR43806">
    <property type="entry name" value="PEPTIDASE S8"/>
    <property type="match status" value="1"/>
</dbReference>
<dbReference type="InterPro" id="IPR022398">
    <property type="entry name" value="Peptidase_S8_His-AS"/>
</dbReference>
<feature type="active site" description="Charge relay system" evidence="5">
    <location>
        <position position="194"/>
    </location>
</feature>
<dbReference type="EMBL" id="SLWL01000011">
    <property type="protein sequence ID" value="TCO11773.1"/>
    <property type="molecule type" value="Genomic_DNA"/>
</dbReference>
<dbReference type="SUPFAM" id="SSF52743">
    <property type="entry name" value="Subtilisin-like"/>
    <property type="match status" value="1"/>
</dbReference>
<dbReference type="AlphaFoldDB" id="A0A4R2GRH2"/>
<evidence type="ECO:0000313" key="9">
    <source>
        <dbReference type="Proteomes" id="UP000294881"/>
    </source>
</evidence>
<dbReference type="PROSITE" id="PS51892">
    <property type="entry name" value="SUBTILASE"/>
    <property type="match status" value="1"/>
</dbReference>
<dbReference type="RefSeq" id="WP_132008437.1">
    <property type="nucleotide sequence ID" value="NZ_JBHUNN010000002.1"/>
</dbReference>
<evidence type="ECO:0000256" key="2">
    <source>
        <dbReference type="ARBA" id="ARBA00022670"/>
    </source>
</evidence>
<protein>
    <submittedName>
        <fullName evidence="8">Subtilase family protein</fullName>
    </submittedName>
</protein>
<keyword evidence="4 5" id="KW-0720">Serine protease</keyword>
<dbReference type="PROSITE" id="PS00137">
    <property type="entry name" value="SUBTILASE_HIS"/>
    <property type="match status" value="1"/>
</dbReference>
<evidence type="ECO:0000256" key="6">
    <source>
        <dbReference type="SAM" id="MobiDB-lite"/>
    </source>
</evidence>
<dbReference type="PRINTS" id="PR00723">
    <property type="entry name" value="SUBTILISIN"/>
</dbReference>
<comment type="similarity">
    <text evidence="1 5">Belongs to the peptidase S8 family.</text>
</comment>
<dbReference type="InterPro" id="IPR023827">
    <property type="entry name" value="Peptidase_S8_Asp-AS"/>
</dbReference>